<keyword evidence="4" id="KW-0391">Immunity</keyword>
<feature type="compositionally biased region" description="Polar residues" evidence="6">
    <location>
        <begin position="131"/>
        <end position="149"/>
    </location>
</feature>
<dbReference type="Proteomes" id="UP000837857">
    <property type="component" value="Chromosome 11"/>
</dbReference>
<dbReference type="InterPro" id="IPR013320">
    <property type="entry name" value="ConA-like_dom_sf"/>
</dbReference>
<dbReference type="EMBL" id="OW152823">
    <property type="protein sequence ID" value="CAH2039315.1"/>
    <property type="molecule type" value="Genomic_DNA"/>
</dbReference>
<feature type="non-terminal residue" evidence="10">
    <location>
        <position position="1"/>
    </location>
</feature>
<dbReference type="InterPro" id="IPR043030">
    <property type="entry name" value="BGBP_N_sf"/>
</dbReference>
<evidence type="ECO:0000256" key="6">
    <source>
        <dbReference type="SAM" id="MobiDB-lite"/>
    </source>
</evidence>
<feature type="domain" description="GH16" evidence="8">
    <location>
        <begin position="142"/>
        <end position="479"/>
    </location>
</feature>
<feature type="domain" description="GH16" evidence="8">
    <location>
        <begin position="1004"/>
        <end position="1305"/>
    </location>
</feature>
<dbReference type="PROSITE" id="PS51969">
    <property type="entry name" value="CBM39"/>
    <property type="match status" value="2"/>
</dbReference>
<evidence type="ECO:0000256" key="1">
    <source>
        <dbReference type="ARBA" id="ARBA00008781"/>
    </source>
</evidence>
<gene>
    <name evidence="10" type="ORF">IPOD504_LOCUS1607</name>
</gene>
<feature type="chain" id="PRO_5047199169" description="Beta-1,3-glucan-binding protein" evidence="7">
    <location>
        <begin position="24"/>
        <end position="1323"/>
    </location>
</feature>
<keyword evidence="5" id="KW-0325">Glycoprotein</keyword>
<evidence type="ECO:0000259" key="9">
    <source>
        <dbReference type="PROSITE" id="PS51969"/>
    </source>
</evidence>
<keyword evidence="2" id="KW-0399">Innate immunity</keyword>
<accession>A0ABN8HX54</accession>
<evidence type="ECO:0008006" key="12">
    <source>
        <dbReference type="Google" id="ProtNLM"/>
    </source>
</evidence>
<evidence type="ECO:0000259" key="8">
    <source>
        <dbReference type="PROSITE" id="PS51762"/>
    </source>
</evidence>
<dbReference type="InterPro" id="IPR000757">
    <property type="entry name" value="Beta-glucanase-like"/>
</dbReference>
<evidence type="ECO:0000256" key="3">
    <source>
        <dbReference type="ARBA" id="ARBA00022729"/>
    </source>
</evidence>
<evidence type="ECO:0000313" key="10">
    <source>
        <dbReference type="EMBL" id="CAH2039315.1"/>
    </source>
</evidence>
<dbReference type="CDD" id="cd02179">
    <property type="entry name" value="GH16_beta_GRP"/>
    <property type="match status" value="3"/>
</dbReference>
<feature type="domain" description="GH16" evidence="8">
    <location>
        <begin position="537"/>
        <end position="837"/>
    </location>
</feature>
<evidence type="ECO:0000313" key="11">
    <source>
        <dbReference type="Proteomes" id="UP000837857"/>
    </source>
</evidence>
<keyword evidence="3 7" id="KW-0732">Signal</keyword>
<evidence type="ECO:0000256" key="5">
    <source>
        <dbReference type="ARBA" id="ARBA00023180"/>
    </source>
</evidence>
<dbReference type="Gene3D" id="2.60.120.200">
    <property type="match status" value="3"/>
</dbReference>
<comment type="similarity">
    <text evidence="1">Belongs to the insect beta-1,3-glucan binding protein family.</text>
</comment>
<dbReference type="Pfam" id="PF15886">
    <property type="entry name" value="CBM39"/>
    <property type="match status" value="2"/>
</dbReference>
<keyword evidence="11" id="KW-1185">Reference proteome</keyword>
<dbReference type="Pfam" id="PF00722">
    <property type="entry name" value="Glyco_hydro_16"/>
    <property type="match status" value="2"/>
</dbReference>
<protein>
    <recommendedName>
        <fullName evidence="12">Beta-1,3-glucan-binding protein</fullName>
    </recommendedName>
</protein>
<reference evidence="10" key="1">
    <citation type="submission" date="2022-03" db="EMBL/GenBank/DDBJ databases">
        <authorList>
            <person name="Martin H S."/>
        </authorList>
    </citation>
    <scope>NUCLEOTIDE SEQUENCE</scope>
</reference>
<dbReference type="InterPro" id="IPR035806">
    <property type="entry name" value="GH16_GRP_C"/>
</dbReference>
<feature type="domain" description="CBM39" evidence="9">
    <location>
        <begin position="26"/>
        <end position="125"/>
    </location>
</feature>
<dbReference type="PANTHER" id="PTHR10963">
    <property type="entry name" value="GLYCOSYL HYDROLASE-RELATED"/>
    <property type="match status" value="1"/>
</dbReference>
<name>A0ABN8HX54_9NEOP</name>
<dbReference type="InterPro" id="IPR050546">
    <property type="entry name" value="Glycosyl_Hydrlase_16"/>
</dbReference>
<organism evidence="10 11">
    <name type="scientific">Iphiclides podalirius</name>
    <name type="common">scarce swallowtail</name>
    <dbReference type="NCBI Taxonomy" id="110791"/>
    <lineage>
        <taxon>Eukaryota</taxon>
        <taxon>Metazoa</taxon>
        <taxon>Ecdysozoa</taxon>
        <taxon>Arthropoda</taxon>
        <taxon>Hexapoda</taxon>
        <taxon>Insecta</taxon>
        <taxon>Pterygota</taxon>
        <taxon>Neoptera</taxon>
        <taxon>Endopterygota</taxon>
        <taxon>Lepidoptera</taxon>
        <taxon>Glossata</taxon>
        <taxon>Ditrysia</taxon>
        <taxon>Papilionoidea</taxon>
        <taxon>Papilionidae</taxon>
        <taxon>Papilioninae</taxon>
        <taxon>Iphiclides</taxon>
    </lineage>
</organism>
<proteinExistence type="inferred from homology"/>
<dbReference type="PROSITE" id="PS51762">
    <property type="entry name" value="GH16_2"/>
    <property type="match status" value="3"/>
</dbReference>
<feature type="domain" description="CBM39" evidence="9">
    <location>
        <begin position="862"/>
        <end position="961"/>
    </location>
</feature>
<dbReference type="SUPFAM" id="SSF49899">
    <property type="entry name" value="Concanavalin A-like lectins/glucanases"/>
    <property type="match status" value="3"/>
</dbReference>
<feature type="region of interest" description="Disordered" evidence="6">
    <location>
        <begin position="125"/>
        <end position="171"/>
    </location>
</feature>
<evidence type="ECO:0000256" key="2">
    <source>
        <dbReference type="ARBA" id="ARBA00022588"/>
    </source>
</evidence>
<dbReference type="Gene3D" id="2.60.40.2140">
    <property type="entry name" value="Beta-1,3-glucan-recognition protein, N-terminal domain"/>
    <property type="match status" value="2"/>
</dbReference>
<dbReference type="PANTHER" id="PTHR10963:SF60">
    <property type="entry name" value="GRAM-NEGATIVE BACTERIA-BINDING PROTEIN 1-RELATED"/>
    <property type="match status" value="1"/>
</dbReference>
<feature type="signal peptide" evidence="7">
    <location>
        <begin position="1"/>
        <end position="23"/>
    </location>
</feature>
<evidence type="ECO:0000256" key="4">
    <source>
        <dbReference type="ARBA" id="ARBA00022859"/>
    </source>
</evidence>
<sequence length="1323" mass="148703">MTCKSLVVYFLALAVWCDAQARAQKYTVPPAKLEAIYPQGLRVSVPDEGFSLFAFHGKLNEEMEGLEAGQWSRDITKAKNGVWIFRDRNAKLNLGDKIYFWTYVIKDGLGYRQDNGEWTVTEFVNEDGTPATGQPTISPTAAPSSGTNTPSVPQPTPPRRPSTAAPPCQGSQTAVLGQTNICKGSLIFSEEFDKNSLKDLVNWDPEIKFPQEPDYPFNVYMTDSLRIENGLLSISPSLLESKYHEGFLNEQLDLTNTCTGQTGTRECTMVASGAQILPPVLTGKITTKKKFNFKFGRVEIRAKLPGGSWLLPEITLEPRDSVYGNKRYESGLIRIAFAKGNPIFAKKLYGGPILTDTEPYRTFLLKEKIGIDNWFKDFHNYSMVWKPDGMQFFVDGELYGTVDPGEGDSYGTLDEMFYVALGLRVGGIHDFADGPEKPWKNKNNKATVNFWNAQDSWYPSWFDADMKVDYVRIFALQGLVRPLTNVRTRQPVLFRQPNGMGYYPVNPNYNYVIRNPAQNGVYTNRQGLPADRISFDTTSNNTIQPNLLSVTEPCEVSVSETSIHGFICKGQLLFEDNFNSNLDDDKIWTSEIFMPDQPDYPFNIYEKKALVEDGKLVIRPITLESEYGIDFVRRSLDLRDRCTATTSISECYREAFGPQILPPAITAKITTKRTFSFKYGRIEVGAKMPVGDWLIPVIQLEPHDNAYGALNYASGLIRIACVKGNIEYSKKLYGGAILSESDPFRSANLFEKIGNDQWSKNFHNYTVVWSPDGVSVFVDGEKYGEVLPNEGFFEEANRYYMSAPTNWLKGSLMAPLDEMFYVSLGLDVGGIHEFPDSPSKPWSNASNKAMLEFWNSRNKCGYEVPPAKLEAIYPKGLRVSVPDDGYSLFAFHGKLNEEMEGLEAGQWSRDITKAKNGWWIFRDRDAVLKIGDKIYFWTYVIKDGLGYRQDNGEWTVTGFVDEEGIPVNINGTPLEPTTETPTSTEPSTSVLVTKPSLEGYPCQLSESKVSVPGFVCQGQLLFEDTFNGPIEKGQIWKPEIKFPGEPDYPFNVYMSDKNICVKDGHLLISPMTLESIYGEDFVRQSLDLSARCTGVLGTSECSREASGPLILPPIITAKVTTKNRFSFKYGRIEVRARMPLGNWLIPEIHLEPRDKAYGFTNYASGLMRIACVKGNLELANKLYGGPIMSESEPYRTAYLKEKTSNDLWTTEFHNYTLIWTPKSISLLVDGDQYGEVTPGSGFYEEAKRNDVTAASQWLRGSEMAPFDELFYISLGLSVGGIHEFPDSCPKSRLRASVRSVNGVNYTCPSVLQDEERFKSKCWN</sequence>
<dbReference type="InterPro" id="IPR031756">
    <property type="entry name" value="BGBP_N"/>
</dbReference>
<evidence type="ECO:0000256" key="7">
    <source>
        <dbReference type="SAM" id="SignalP"/>
    </source>
</evidence>